<reference evidence="3" key="1">
    <citation type="journal article" date="2020" name="bioRxiv">
        <title>A rank-normalized archaeal taxonomy based on genome phylogeny resolves widespread incomplete and uneven classifications.</title>
        <authorList>
            <person name="Rinke C."/>
            <person name="Chuvochina M."/>
            <person name="Mussig A.J."/>
            <person name="Chaumeil P.-A."/>
            <person name="Waite D.W."/>
            <person name="Whitman W.B."/>
            <person name="Parks D.H."/>
            <person name="Hugenholtz P."/>
        </authorList>
    </citation>
    <scope>NUCLEOTIDE SEQUENCE [LARGE SCALE GENOMIC DNA]</scope>
</reference>
<protein>
    <submittedName>
        <fullName evidence="2">Uncharacterized protein</fullName>
    </submittedName>
</protein>
<sequence length="184" mass="20126">MLPNARYLLPLSAPMLLSMVPFLERAWFELGRITLIVSSQKAIYSIVLVFLALTAISLYVQSEKSAVRLGISREIYSFTPEGSLLVDIKGGHTSNFLFEGFGDRRLEVIPEEALLTDASDPCWLSANGGAGNIFVSTVTLYPRSSFSIREFMKADRVSIDIEPLADFLGKSGVKPSENLCAATA</sequence>
<dbReference type="AlphaFoldDB" id="A0A7J4IY80"/>
<accession>A0A7J4IY80</accession>
<dbReference type="EMBL" id="DUGC01000021">
    <property type="protein sequence ID" value="HIH09245.1"/>
    <property type="molecule type" value="Genomic_DNA"/>
</dbReference>
<evidence type="ECO:0000313" key="2">
    <source>
        <dbReference type="EMBL" id="HIH09245.1"/>
    </source>
</evidence>
<gene>
    <name evidence="2" type="ORF">HA254_01090</name>
</gene>
<keyword evidence="1" id="KW-0472">Membrane</keyword>
<dbReference type="Proteomes" id="UP000565078">
    <property type="component" value="Unassembled WGS sequence"/>
</dbReference>
<comment type="caution">
    <text evidence="2">The sequence shown here is derived from an EMBL/GenBank/DDBJ whole genome shotgun (WGS) entry which is preliminary data.</text>
</comment>
<organism evidence="2 3">
    <name type="scientific">Candidatus Iainarchaeum sp</name>
    <dbReference type="NCBI Taxonomy" id="3101447"/>
    <lineage>
        <taxon>Archaea</taxon>
        <taxon>Candidatus Iainarchaeota</taxon>
        <taxon>Candidatus Iainarchaeia</taxon>
        <taxon>Candidatus Iainarchaeales</taxon>
        <taxon>Candidatus Iainarchaeaceae</taxon>
        <taxon>Candidatus Iainarchaeum</taxon>
    </lineage>
</organism>
<evidence type="ECO:0000256" key="1">
    <source>
        <dbReference type="SAM" id="Phobius"/>
    </source>
</evidence>
<keyword evidence="1" id="KW-1133">Transmembrane helix</keyword>
<feature type="transmembrane region" description="Helical" evidence="1">
    <location>
        <begin position="42"/>
        <end position="60"/>
    </location>
</feature>
<name>A0A7J4IY80_9ARCH</name>
<evidence type="ECO:0000313" key="3">
    <source>
        <dbReference type="Proteomes" id="UP000565078"/>
    </source>
</evidence>
<proteinExistence type="predicted"/>
<keyword evidence="1" id="KW-0812">Transmembrane</keyword>